<dbReference type="KEGG" id="hir:HETIRDRAFT_306695"/>
<organism evidence="1 2">
    <name type="scientific">Heterobasidion irregulare (strain TC 32-1)</name>
    <dbReference type="NCBI Taxonomy" id="747525"/>
    <lineage>
        <taxon>Eukaryota</taxon>
        <taxon>Fungi</taxon>
        <taxon>Dikarya</taxon>
        <taxon>Basidiomycota</taxon>
        <taxon>Agaricomycotina</taxon>
        <taxon>Agaricomycetes</taxon>
        <taxon>Russulales</taxon>
        <taxon>Bondarzewiaceae</taxon>
        <taxon>Heterobasidion</taxon>
        <taxon>Heterobasidion annosum species complex</taxon>
    </lineage>
</organism>
<proteinExistence type="predicted"/>
<evidence type="ECO:0000313" key="2">
    <source>
        <dbReference type="Proteomes" id="UP000030671"/>
    </source>
</evidence>
<dbReference type="EMBL" id="KI925454">
    <property type="protein sequence ID" value="ETW87832.1"/>
    <property type="molecule type" value="Genomic_DNA"/>
</dbReference>
<protein>
    <submittedName>
        <fullName evidence="1">Uncharacterized protein</fullName>
    </submittedName>
</protein>
<dbReference type="AlphaFoldDB" id="W4KPW3"/>
<gene>
    <name evidence="1" type="ORF">HETIRDRAFT_306695</name>
</gene>
<reference evidence="1 2" key="1">
    <citation type="journal article" date="2012" name="New Phytol.">
        <title>Insight into trade-off between wood decay and parasitism from the genome of a fungal forest pathogen.</title>
        <authorList>
            <person name="Olson A."/>
            <person name="Aerts A."/>
            <person name="Asiegbu F."/>
            <person name="Belbahri L."/>
            <person name="Bouzid O."/>
            <person name="Broberg A."/>
            <person name="Canback B."/>
            <person name="Coutinho P.M."/>
            <person name="Cullen D."/>
            <person name="Dalman K."/>
            <person name="Deflorio G."/>
            <person name="van Diepen L.T."/>
            <person name="Dunand C."/>
            <person name="Duplessis S."/>
            <person name="Durling M."/>
            <person name="Gonthier P."/>
            <person name="Grimwood J."/>
            <person name="Fossdal C.G."/>
            <person name="Hansson D."/>
            <person name="Henrissat B."/>
            <person name="Hietala A."/>
            <person name="Himmelstrand K."/>
            <person name="Hoffmeister D."/>
            <person name="Hogberg N."/>
            <person name="James T.Y."/>
            <person name="Karlsson M."/>
            <person name="Kohler A."/>
            <person name="Kues U."/>
            <person name="Lee Y.H."/>
            <person name="Lin Y.C."/>
            <person name="Lind M."/>
            <person name="Lindquist E."/>
            <person name="Lombard V."/>
            <person name="Lucas S."/>
            <person name="Lunden K."/>
            <person name="Morin E."/>
            <person name="Murat C."/>
            <person name="Park J."/>
            <person name="Raffaello T."/>
            <person name="Rouze P."/>
            <person name="Salamov A."/>
            <person name="Schmutz J."/>
            <person name="Solheim H."/>
            <person name="Stahlberg J."/>
            <person name="Velez H."/>
            <person name="de Vries R.P."/>
            <person name="Wiebenga A."/>
            <person name="Woodward S."/>
            <person name="Yakovlev I."/>
            <person name="Garbelotto M."/>
            <person name="Martin F."/>
            <person name="Grigoriev I.V."/>
            <person name="Stenlid J."/>
        </authorList>
    </citation>
    <scope>NUCLEOTIDE SEQUENCE [LARGE SCALE GENOMIC DNA]</scope>
    <source>
        <strain evidence="1 2">TC 32-1</strain>
    </source>
</reference>
<sequence>MFCYPLFFSGTPPLSIHFVNHRPCRVVNPAAALELRRSNAQTQANVIFLIPAPPRRRCSENSIRKWTISFGDLSHELTECGYEARIVHHLLPPGFT</sequence>
<accession>W4KPW3</accession>
<dbReference type="HOGENOM" id="CLU_2359987_0_0_1"/>
<keyword evidence="2" id="KW-1185">Reference proteome</keyword>
<dbReference type="Proteomes" id="UP000030671">
    <property type="component" value="Unassembled WGS sequence"/>
</dbReference>
<dbReference type="RefSeq" id="XP_009541689.1">
    <property type="nucleotide sequence ID" value="XM_009543394.1"/>
</dbReference>
<dbReference type="GeneID" id="20669429"/>
<dbReference type="InParanoid" id="W4KPW3"/>
<evidence type="ECO:0000313" key="1">
    <source>
        <dbReference type="EMBL" id="ETW87832.1"/>
    </source>
</evidence>
<name>W4KPW3_HETIT</name>